<feature type="compositionally biased region" description="Low complexity" evidence="1">
    <location>
        <begin position="157"/>
        <end position="167"/>
    </location>
</feature>
<dbReference type="Pfam" id="PF00565">
    <property type="entry name" value="SNase"/>
    <property type="match status" value="1"/>
</dbReference>
<feature type="chain" id="PRO_5012987060" evidence="2">
    <location>
        <begin position="19"/>
        <end position="216"/>
    </location>
</feature>
<dbReference type="PROSITE" id="PS50830">
    <property type="entry name" value="TNASE_3"/>
    <property type="match status" value="1"/>
</dbReference>
<evidence type="ECO:0000313" key="5">
    <source>
        <dbReference type="Proteomes" id="UP000197208"/>
    </source>
</evidence>
<evidence type="ECO:0000313" key="4">
    <source>
        <dbReference type="EMBL" id="OWL93483.1"/>
    </source>
</evidence>
<dbReference type="SUPFAM" id="SSF50199">
    <property type="entry name" value="Staphylococcal nuclease"/>
    <property type="match status" value="1"/>
</dbReference>
<dbReference type="PANTHER" id="PTHR12302">
    <property type="entry name" value="EBNA2 BINDING PROTEIN P100"/>
    <property type="match status" value="1"/>
</dbReference>
<feature type="region of interest" description="Disordered" evidence="1">
    <location>
        <begin position="154"/>
        <end position="216"/>
    </location>
</feature>
<dbReference type="OrthoDB" id="9805504at2"/>
<dbReference type="SMART" id="SM00894">
    <property type="entry name" value="Excalibur"/>
    <property type="match status" value="1"/>
</dbReference>
<keyword evidence="2" id="KW-0732">Signal</keyword>
<dbReference type="InterPro" id="IPR016071">
    <property type="entry name" value="Staphylococal_nuclease_OB-fold"/>
</dbReference>
<dbReference type="InterPro" id="IPR035437">
    <property type="entry name" value="SNase_OB-fold_sf"/>
</dbReference>
<dbReference type="Proteomes" id="UP000197208">
    <property type="component" value="Unassembled WGS sequence"/>
</dbReference>
<dbReference type="Gene3D" id="2.40.50.90">
    <property type="match status" value="1"/>
</dbReference>
<dbReference type="RefSeq" id="WP_088250339.1">
    <property type="nucleotide sequence ID" value="NZ_NHMK01000035.1"/>
</dbReference>
<gene>
    <name evidence="4" type="ORF">CBQ26_19850</name>
</gene>
<dbReference type="SMART" id="SM00318">
    <property type="entry name" value="SNc"/>
    <property type="match status" value="1"/>
</dbReference>
<feature type="domain" description="TNase-like" evidence="3">
    <location>
        <begin position="27"/>
        <end position="145"/>
    </location>
</feature>
<dbReference type="AlphaFoldDB" id="A0A246BE58"/>
<proteinExistence type="predicted"/>
<comment type="caution">
    <text evidence="4">The sequence shown here is derived from an EMBL/GenBank/DDBJ whole genome shotgun (WGS) entry which is preliminary data.</text>
</comment>
<accession>A0A246BE58</accession>
<dbReference type="Pfam" id="PF05901">
    <property type="entry name" value="Excalibur"/>
    <property type="match status" value="1"/>
</dbReference>
<feature type="compositionally biased region" description="Basic and acidic residues" evidence="1">
    <location>
        <begin position="205"/>
        <end position="216"/>
    </location>
</feature>
<dbReference type="EMBL" id="NHMK01000035">
    <property type="protein sequence ID" value="OWL93483.1"/>
    <property type="molecule type" value="Genomic_DNA"/>
</dbReference>
<organism evidence="4 5">
    <name type="scientific">Deinococcus indicus</name>
    <dbReference type="NCBI Taxonomy" id="223556"/>
    <lineage>
        <taxon>Bacteria</taxon>
        <taxon>Thermotogati</taxon>
        <taxon>Deinococcota</taxon>
        <taxon>Deinococci</taxon>
        <taxon>Deinococcales</taxon>
        <taxon>Deinococcaceae</taxon>
        <taxon>Deinococcus</taxon>
    </lineage>
</organism>
<evidence type="ECO:0000256" key="2">
    <source>
        <dbReference type="SAM" id="SignalP"/>
    </source>
</evidence>
<evidence type="ECO:0000259" key="3">
    <source>
        <dbReference type="PROSITE" id="PS50830"/>
    </source>
</evidence>
<keyword evidence="5" id="KW-1185">Reference proteome</keyword>
<feature type="signal peptide" evidence="2">
    <location>
        <begin position="1"/>
        <end position="18"/>
    </location>
</feature>
<protein>
    <submittedName>
        <fullName evidence="4">Nuclease</fullName>
    </submittedName>
</protein>
<reference evidence="4 5" key="1">
    <citation type="submission" date="2017-05" db="EMBL/GenBank/DDBJ databases">
        <title>De novo genome assembly of Deniococcus indicus strain DR1.</title>
        <authorList>
            <person name="Chauhan D."/>
            <person name="Yennamalli R.M."/>
            <person name="Priyadarshini R."/>
        </authorList>
    </citation>
    <scope>NUCLEOTIDE SEQUENCE [LARGE SCALE GENOMIC DNA]</scope>
    <source>
        <strain evidence="4 5">DR1</strain>
    </source>
</reference>
<sequence>MRSLPLLTAITLTSIAAAQVPASVTGIPTVTDGDTLVIRGVKVRLHGIDAPESSQQCLRAGQSYGCGREAAFALADLVRNKTVTCTRKDTDRYGRMVGVCTVGGTEINRWLVTQGWALPYLEYGGGVYSVAAAQAKSAGKGVYAGTFQNPWDYRKNPANPATAGTPRPATPAPAPASNVSYRNCSEVRAAGAAPIRRGQPGYSSKLDRDGDGVGCE</sequence>
<evidence type="ECO:0000256" key="1">
    <source>
        <dbReference type="SAM" id="MobiDB-lite"/>
    </source>
</evidence>
<dbReference type="PANTHER" id="PTHR12302:SF26">
    <property type="entry name" value="BLR1266 PROTEIN"/>
    <property type="match status" value="1"/>
</dbReference>
<name>A0A246BE58_9DEIO</name>
<dbReference type="InterPro" id="IPR008613">
    <property type="entry name" value="Excalibur_Ca-bd_domain"/>
</dbReference>